<dbReference type="Pfam" id="PF00850">
    <property type="entry name" value="Hist_deacetyl"/>
    <property type="match status" value="1"/>
</dbReference>
<comment type="caution">
    <text evidence="3">The sequence shown here is derived from an EMBL/GenBank/DDBJ whole genome shotgun (WGS) entry which is preliminary data.</text>
</comment>
<feature type="domain" description="Histone deacetylase" evidence="2">
    <location>
        <begin position="44"/>
        <end position="295"/>
    </location>
</feature>
<dbReference type="PANTHER" id="PTHR10625">
    <property type="entry name" value="HISTONE DEACETYLASE HDAC1-RELATED"/>
    <property type="match status" value="1"/>
</dbReference>
<organism evidence="3 4">
    <name type="scientific">Candidatus Taylorbacteria bacterium RIFCSPLOWO2_01_FULL_45_15b</name>
    <dbReference type="NCBI Taxonomy" id="1802319"/>
    <lineage>
        <taxon>Bacteria</taxon>
        <taxon>Candidatus Tayloriibacteriota</taxon>
    </lineage>
</organism>
<dbReference type="InterPro" id="IPR023801">
    <property type="entry name" value="His_deacetylse_dom"/>
</dbReference>
<protein>
    <recommendedName>
        <fullName evidence="2">Histone deacetylase domain-containing protein</fullName>
    </recommendedName>
</protein>
<dbReference type="EMBL" id="MHRX01000036">
    <property type="protein sequence ID" value="OHA33045.1"/>
    <property type="molecule type" value="Genomic_DNA"/>
</dbReference>
<evidence type="ECO:0000313" key="3">
    <source>
        <dbReference type="EMBL" id="OHA33045.1"/>
    </source>
</evidence>
<dbReference type="GO" id="GO:0040029">
    <property type="term" value="P:epigenetic regulation of gene expression"/>
    <property type="evidence" value="ECO:0007669"/>
    <property type="project" value="TreeGrafter"/>
</dbReference>
<name>A0A1G2NA80_9BACT</name>
<dbReference type="PRINTS" id="PR01270">
    <property type="entry name" value="HDASUPER"/>
</dbReference>
<accession>A0A1G2NA80</accession>
<evidence type="ECO:0000256" key="1">
    <source>
        <dbReference type="ARBA" id="ARBA00005947"/>
    </source>
</evidence>
<evidence type="ECO:0000313" key="4">
    <source>
        <dbReference type="Proteomes" id="UP000176221"/>
    </source>
</evidence>
<dbReference type="InterPro" id="IPR000286">
    <property type="entry name" value="HDACs"/>
</dbReference>
<evidence type="ECO:0000259" key="2">
    <source>
        <dbReference type="Pfam" id="PF00850"/>
    </source>
</evidence>
<dbReference type="SUPFAM" id="SSF52768">
    <property type="entry name" value="Arginase/deacetylase"/>
    <property type="match status" value="1"/>
</dbReference>
<dbReference type="InterPro" id="IPR037138">
    <property type="entry name" value="His_deacetylse_dom_sf"/>
</dbReference>
<dbReference type="AlphaFoldDB" id="A0A1G2NA80"/>
<dbReference type="STRING" id="1802319.A2928_00660"/>
<comment type="similarity">
    <text evidence="1">Belongs to the histone deacetylase family.</text>
</comment>
<dbReference type="InterPro" id="IPR023696">
    <property type="entry name" value="Ureohydrolase_dom_sf"/>
</dbReference>
<reference evidence="3 4" key="1">
    <citation type="journal article" date="2016" name="Nat. Commun.">
        <title>Thousands of microbial genomes shed light on interconnected biogeochemical processes in an aquifer system.</title>
        <authorList>
            <person name="Anantharaman K."/>
            <person name="Brown C.T."/>
            <person name="Hug L.A."/>
            <person name="Sharon I."/>
            <person name="Castelle C.J."/>
            <person name="Probst A.J."/>
            <person name="Thomas B.C."/>
            <person name="Singh A."/>
            <person name="Wilkins M.J."/>
            <person name="Karaoz U."/>
            <person name="Brodie E.L."/>
            <person name="Williams K.H."/>
            <person name="Hubbard S.S."/>
            <person name="Banfield J.F."/>
        </authorList>
    </citation>
    <scope>NUCLEOTIDE SEQUENCE [LARGE SCALE GENOMIC DNA]</scope>
</reference>
<dbReference type="Gene3D" id="3.40.800.20">
    <property type="entry name" value="Histone deacetylase domain"/>
    <property type="match status" value="1"/>
</dbReference>
<proteinExistence type="inferred from homology"/>
<dbReference type="GO" id="GO:0004407">
    <property type="term" value="F:histone deacetylase activity"/>
    <property type="evidence" value="ECO:0007669"/>
    <property type="project" value="TreeGrafter"/>
</dbReference>
<gene>
    <name evidence="3" type="ORF">A2928_00660</name>
</gene>
<sequence>MALMIFYKRRCAKKIMEILHCKTTQNHGFDSDIEGAYRLLKFEETVRFSQLAKIKMVSEAHMRVVHSPRYIIKVVGACKSKCELAEVLLNPDSYSAIMASVSLAVLAAQGNSFAITRPPGHHASREKAEGFCFFNNIAIAVSYLLARGERVCIIDIDGHHGNGTQSLFSNDDRVLFCSIHQLGVYPYSGSVSDIGKGPSFEKVINVPLMEGSGDDVFLNSIEFLKEKIGRFNPSQMAISVGVDGYGKDRLLKLNYTKRGYYEAGRLIASIGKPTFGVLEGGYHDEVAECVKSFVSGVSGTMFAYTDQLSTSSVEARDDNIRTCDKLSGLLNH</sequence>
<dbReference type="Proteomes" id="UP000176221">
    <property type="component" value="Unassembled WGS sequence"/>
</dbReference>